<dbReference type="PANTHER" id="PTHR33365">
    <property type="entry name" value="YALI0B05434P"/>
    <property type="match status" value="1"/>
</dbReference>
<reference evidence="4 5" key="1">
    <citation type="submission" date="2015-07" db="EMBL/GenBank/DDBJ databases">
        <title>Comparative genomics of the Sigatoka disease complex on banana suggests a link between parallel evolutionary changes in Pseudocercospora fijiensis and Pseudocercospora eumusae and increased virulence on the banana host.</title>
        <authorList>
            <person name="Chang T.-C."/>
            <person name="Salvucci A."/>
            <person name="Crous P.W."/>
            <person name="Stergiopoulos I."/>
        </authorList>
    </citation>
    <scope>NUCLEOTIDE SEQUENCE [LARGE SCALE GENOMIC DNA]</scope>
    <source>
        <strain evidence="4 5">CBS 116634</strain>
    </source>
</reference>
<proteinExistence type="inferred from homology"/>
<keyword evidence="3" id="KW-1133">Transmembrane helix</keyword>
<keyword evidence="3" id="KW-0472">Membrane</keyword>
<comment type="similarity">
    <text evidence="2">Belongs to the ustYa family.</text>
</comment>
<evidence type="ECO:0000313" key="5">
    <source>
        <dbReference type="Proteomes" id="UP000073492"/>
    </source>
</evidence>
<dbReference type="STRING" id="113226.A0A139ILL1"/>
<evidence type="ECO:0000256" key="3">
    <source>
        <dbReference type="SAM" id="Phobius"/>
    </source>
</evidence>
<comment type="caution">
    <text evidence="4">The sequence shown here is derived from an EMBL/GenBank/DDBJ whole genome shotgun (WGS) entry which is preliminary data.</text>
</comment>
<dbReference type="GO" id="GO:0043386">
    <property type="term" value="P:mycotoxin biosynthetic process"/>
    <property type="evidence" value="ECO:0007669"/>
    <property type="project" value="InterPro"/>
</dbReference>
<keyword evidence="3" id="KW-0812">Transmembrane</keyword>
<accession>A0A139ILL1</accession>
<organism evidence="4 5">
    <name type="scientific">Pseudocercospora musae</name>
    <dbReference type="NCBI Taxonomy" id="113226"/>
    <lineage>
        <taxon>Eukaryota</taxon>
        <taxon>Fungi</taxon>
        <taxon>Dikarya</taxon>
        <taxon>Ascomycota</taxon>
        <taxon>Pezizomycotina</taxon>
        <taxon>Dothideomycetes</taxon>
        <taxon>Dothideomycetidae</taxon>
        <taxon>Mycosphaerellales</taxon>
        <taxon>Mycosphaerellaceae</taxon>
        <taxon>Pseudocercospora</taxon>
    </lineage>
</organism>
<dbReference type="Pfam" id="PF11807">
    <property type="entry name" value="UstYa"/>
    <property type="match status" value="1"/>
</dbReference>
<name>A0A139ILL1_9PEZI</name>
<dbReference type="AlphaFoldDB" id="A0A139ILL1"/>
<dbReference type="Proteomes" id="UP000073492">
    <property type="component" value="Unassembled WGS sequence"/>
</dbReference>
<protein>
    <submittedName>
        <fullName evidence="4">Uncharacterized protein</fullName>
    </submittedName>
</protein>
<evidence type="ECO:0000256" key="1">
    <source>
        <dbReference type="ARBA" id="ARBA00004685"/>
    </source>
</evidence>
<dbReference type="PANTHER" id="PTHR33365:SF4">
    <property type="entry name" value="CYCLOCHLOROTINE BIOSYNTHESIS PROTEIN O"/>
    <property type="match status" value="1"/>
</dbReference>
<feature type="transmembrane region" description="Helical" evidence="3">
    <location>
        <begin position="22"/>
        <end position="42"/>
    </location>
</feature>
<sequence length="259" mass="29697">MGIEQIEDNPQPKTRRYALSKIIILLSSLAVGIFLGTVLSLGHRKDALPHHHGFGTFEHGFVTEKILPPELYEIEHRRFTSSVGFHSDGTEFLIQEPSEPVYVGEPSPEIDGAWEELVHDRYWSISESEAKSLWGVGYEMYRDEVKGGWTGGFDTFHILHCLNMIRKRLSPEYYAGSMPHFGGAEHDMHCIEQIRQRIQCSAPGTAIPTRYSPDMKAMYVDSAQIHTCRKFENLWQYTRSRSPGGSLEVERIKWWEIEA</sequence>
<gene>
    <name evidence="4" type="ORF">AC579_6114</name>
</gene>
<keyword evidence="5" id="KW-1185">Reference proteome</keyword>
<evidence type="ECO:0000313" key="4">
    <source>
        <dbReference type="EMBL" id="KXT15673.1"/>
    </source>
</evidence>
<dbReference type="OrthoDB" id="6581954at2759"/>
<evidence type="ECO:0000256" key="2">
    <source>
        <dbReference type="ARBA" id="ARBA00035112"/>
    </source>
</evidence>
<dbReference type="EMBL" id="LFZO01000053">
    <property type="protein sequence ID" value="KXT15673.1"/>
    <property type="molecule type" value="Genomic_DNA"/>
</dbReference>
<comment type="pathway">
    <text evidence="1">Mycotoxin biosynthesis.</text>
</comment>
<dbReference type="InterPro" id="IPR021765">
    <property type="entry name" value="UstYa-like"/>
</dbReference>